<dbReference type="AlphaFoldDB" id="I2Q583"/>
<dbReference type="GO" id="GO:0004040">
    <property type="term" value="F:amidase activity"/>
    <property type="evidence" value="ECO:0007669"/>
    <property type="project" value="InterPro"/>
</dbReference>
<dbReference type="OrthoDB" id="5497084at2"/>
<feature type="domain" description="MurNAc-LAA" evidence="1">
    <location>
        <begin position="171"/>
        <end position="297"/>
    </location>
</feature>
<evidence type="ECO:0000259" key="1">
    <source>
        <dbReference type="Pfam" id="PF01520"/>
    </source>
</evidence>
<reference evidence="3" key="1">
    <citation type="submission" date="2011-11" db="EMBL/GenBank/DDBJ databases">
        <title>Improved High-Quality Draft sequence of Desulfovibrio sp. U5L.</title>
        <authorList>
            <consortium name="US DOE Joint Genome Institute"/>
            <person name="Lucas S."/>
            <person name="Han J."/>
            <person name="Lapidus A."/>
            <person name="Cheng J.-F."/>
            <person name="Goodwin L."/>
            <person name="Pitluck S."/>
            <person name="Peters L."/>
            <person name="Ovchinnikova G."/>
            <person name="Held B."/>
            <person name="Detter J.C."/>
            <person name="Han C."/>
            <person name="Tapia R."/>
            <person name="Land M."/>
            <person name="Hauser L."/>
            <person name="Kyrpides N."/>
            <person name="Ivanova N."/>
            <person name="Pagani I."/>
            <person name="Gabster J."/>
            <person name="Walker C."/>
            <person name="Stolyar S."/>
            <person name="Stahl D."/>
            <person name="Arkin A."/>
            <person name="Dehal P."/>
            <person name="Hazen T."/>
            <person name="Woyke T."/>
        </authorList>
    </citation>
    <scope>NUCLEOTIDE SEQUENCE [LARGE SCALE GENOMIC DNA]</scope>
    <source>
        <strain evidence="3">U5L</strain>
    </source>
</reference>
<feature type="domain" description="Mannosyl-glycoprotein endo-beta-N-acetylglucosamidase-like" evidence="2">
    <location>
        <begin position="26"/>
        <end position="137"/>
    </location>
</feature>
<dbReference type="eggNOG" id="COG1705">
    <property type="taxonomic scope" value="Bacteria"/>
</dbReference>
<dbReference type="Gene3D" id="1.10.530.10">
    <property type="match status" value="1"/>
</dbReference>
<dbReference type="Gene3D" id="3.40.630.40">
    <property type="entry name" value="Zn-dependent exopeptidases"/>
    <property type="match status" value="1"/>
</dbReference>
<dbReference type="InterPro" id="IPR002901">
    <property type="entry name" value="MGlyc_endo_b_GlcNAc-like_dom"/>
</dbReference>
<dbReference type="Pfam" id="PF01520">
    <property type="entry name" value="Amidase_3"/>
    <property type="match status" value="1"/>
</dbReference>
<sequence>MPNYSEVFKELAKSLAAADIQFPNLKAVVLAQWMLESGRGHSMLAIKHLNFGGLKWRDEMKGFATPVDYTDSANEGDTYCAFASVDAFITGYWHFLDRSPYAGWEAHADNPEAFINFIAVIYCPSNQDYSENVLSLLPEAVVMLQKSGAADAFPSASPTPKYKVRFYSGDYPARQKAAHADKCICYVEHHFNSAGPTADYALVVVAKNASLSTINWGMRYAKAVASLLGTKVFAPASSWPGVAIGGIDGRGNGNLLYAEMPAILLEPLFVSNPKQAAQLKQATWQEALAKILADSICESFPAGGLVAFSIGHKGKSSNPADCGADVHGGGRECEYAELVLKKAAALLER</sequence>
<evidence type="ECO:0000313" key="3">
    <source>
        <dbReference type="EMBL" id="EIG54939.1"/>
    </source>
</evidence>
<dbReference type="HOGENOM" id="CLU_793951_0_0_7"/>
<dbReference type="SUPFAM" id="SSF53187">
    <property type="entry name" value="Zn-dependent exopeptidases"/>
    <property type="match status" value="1"/>
</dbReference>
<gene>
    <name evidence="3" type="ORF">DesU5LDRAFT_3306</name>
</gene>
<organism evidence="3">
    <name type="scientific">Desulfovibrio sp. U5L</name>
    <dbReference type="NCBI Taxonomy" id="596152"/>
    <lineage>
        <taxon>Bacteria</taxon>
        <taxon>Pseudomonadati</taxon>
        <taxon>Thermodesulfobacteriota</taxon>
        <taxon>Desulfovibrionia</taxon>
        <taxon>Desulfovibrionales</taxon>
        <taxon>Desulfovibrionaceae</taxon>
        <taxon>Desulfovibrio</taxon>
    </lineage>
</organism>
<name>I2Q583_9BACT</name>
<dbReference type="EMBL" id="JH600068">
    <property type="protein sequence ID" value="EIG54939.1"/>
    <property type="molecule type" value="Genomic_DNA"/>
</dbReference>
<dbReference type="GO" id="GO:0008745">
    <property type="term" value="F:N-acetylmuramoyl-L-alanine amidase activity"/>
    <property type="evidence" value="ECO:0007669"/>
    <property type="project" value="InterPro"/>
</dbReference>
<accession>I2Q583</accession>
<protein>
    <submittedName>
        <fullName evidence="3">N-acetylmuramoyl-L-alanine amidase</fullName>
    </submittedName>
</protein>
<evidence type="ECO:0000259" key="2">
    <source>
        <dbReference type="Pfam" id="PF01832"/>
    </source>
</evidence>
<dbReference type="GO" id="GO:0009253">
    <property type="term" value="P:peptidoglycan catabolic process"/>
    <property type="evidence" value="ECO:0007669"/>
    <property type="project" value="InterPro"/>
</dbReference>
<dbReference type="STRING" id="596152.DesU5LDRAFT_3306"/>
<dbReference type="Pfam" id="PF01832">
    <property type="entry name" value="Glucosaminidase"/>
    <property type="match status" value="1"/>
</dbReference>
<proteinExistence type="predicted"/>
<dbReference type="InterPro" id="IPR002508">
    <property type="entry name" value="MurNAc-LAA_cat"/>
</dbReference>